<protein>
    <submittedName>
        <fullName evidence="1">Uncharacterized protein</fullName>
    </submittedName>
</protein>
<keyword evidence="2" id="KW-1185">Reference proteome</keyword>
<organism evidence="1 2">
    <name type="scientific">Paraburkholderia humisilvae</name>
    <dbReference type="NCBI Taxonomy" id="627669"/>
    <lineage>
        <taxon>Bacteria</taxon>
        <taxon>Pseudomonadati</taxon>
        <taxon>Pseudomonadota</taxon>
        <taxon>Betaproteobacteria</taxon>
        <taxon>Burkholderiales</taxon>
        <taxon>Burkholderiaceae</taxon>
        <taxon>Paraburkholderia</taxon>
    </lineage>
</organism>
<proteinExistence type="predicted"/>
<dbReference type="RefSeq" id="WP_175226723.1">
    <property type="nucleotide sequence ID" value="NZ_CADIKH010000009.1"/>
</dbReference>
<accession>A0A6J5DLI0</accession>
<name>A0A6J5DLI0_9BURK</name>
<reference evidence="1 2" key="1">
    <citation type="submission" date="2020-04" db="EMBL/GenBank/DDBJ databases">
        <authorList>
            <person name="De Canck E."/>
        </authorList>
    </citation>
    <scope>NUCLEOTIDE SEQUENCE [LARGE SCALE GENOMIC DNA]</scope>
    <source>
        <strain evidence="1 2">LMG 29542</strain>
    </source>
</reference>
<sequence>MTDLHSVTPLLLANLGASVQKVEAHEPNDPESSDLLWLSMVDEDLTEGDVLCVSALSGGRWMVHHDLAHKYGGWPTVWDVAGSETDVVGAVSTYINNRR</sequence>
<evidence type="ECO:0000313" key="1">
    <source>
        <dbReference type="EMBL" id="CAB3754833.1"/>
    </source>
</evidence>
<evidence type="ECO:0000313" key="2">
    <source>
        <dbReference type="Proteomes" id="UP000494363"/>
    </source>
</evidence>
<dbReference type="AlphaFoldDB" id="A0A6J5DLI0"/>
<dbReference type="EMBL" id="CADIKH010000009">
    <property type="protein sequence ID" value="CAB3754833.1"/>
    <property type="molecule type" value="Genomic_DNA"/>
</dbReference>
<gene>
    <name evidence="1" type="ORF">LMG29542_02465</name>
</gene>
<dbReference type="Proteomes" id="UP000494363">
    <property type="component" value="Unassembled WGS sequence"/>
</dbReference>